<dbReference type="Proteomes" id="UP001278500">
    <property type="component" value="Unassembled WGS sequence"/>
</dbReference>
<dbReference type="AlphaFoldDB" id="A0AAE0MVJ7"/>
<name>A0AAE0MVJ7_9PEZI</name>
<keyword evidence="4" id="KW-1185">Reference proteome</keyword>
<evidence type="ECO:0000256" key="1">
    <source>
        <dbReference type="SAM" id="Coils"/>
    </source>
</evidence>
<comment type="caution">
    <text evidence="3">The sequence shown here is derived from an EMBL/GenBank/DDBJ whole genome shotgun (WGS) entry which is preliminary data.</text>
</comment>
<keyword evidence="1" id="KW-0175">Coiled coil</keyword>
<evidence type="ECO:0000313" key="4">
    <source>
        <dbReference type="Proteomes" id="UP001278500"/>
    </source>
</evidence>
<accession>A0AAE0MVJ7</accession>
<reference evidence="3" key="1">
    <citation type="journal article" date="2023" name="Mol. Phylogenet. Evol.">
        <title>Genome-scale phylogeny and comparative genomics of the fungal order Sordariales.</title>
        <authorList>
            <person name="Hensen N."/>
            <person name="Bonometti L."/>
            <person name="Westerberg I."/>
            <person name="Brannstrom I.O."/>
            <person name="Guillou S."/>
            <person name="Cros-Aarteil S."/>
            <person name="Calhoun S."/>
            <person name="Haridas S."/>
            <person name="Kuo A."/>
            <person name="Mondo S."/>
            <person name="Pangilinan J."/>
            <person name="Riley R."/>
            <person name="LaButti K."/>
            <person name="Andreopoulos B."/>
            <person name="Lipzen A."/>
            <person name="Chen C."/>
            <person name="Yan M."/>
            <person name="Daum C."/>
            <person name="Ng V."/>
            <person name="Clum A."/>
            <person name="Steindorff A."/>
            <person name="Ohm R.A."/>
            <person name="Martin F."/>
            <person name="Silar P."/>
            <person name="Natvig D.O."/>
            <person name="Lalanne C."/>
            <person name="Gautier V."/>
            <person name="Ament-Velasquez S.L."/>
            <person name="Kruys A."/>
            <person name="Hutchinson M.I."/>
            <person name="Powell A.J."/>
            <person name="Barry K."/>
            <person name="Miller A.N."/>
            <person name="Grigoriev I.V."/>
            <person name="Debuchy R."/>
            <person name="Gladieux P."/>
            <person name="Hiltunen Thoren M."/>
            <person name="Johannesson H."/>
        </authorList>
    </citation>
    <scope>NUCLEOTIDE SEQUENCE</scope>
    <source>
        <strain evidence="3">CBS 560.94</strain>
    </source>
</reference>
<dbReference type="RefSeq" id="XP_062684395.1">
    <property type="nucleotide sequence ID" value="XM_062820526.1"/>
</dbReference>
<feature type="compositionally biased region" description="Polar residues" evidence="2">
    <location>
        <begin position="40"/>
        <end position="67"/>
    </location>
</feature>
<gene>
    <name evidence="3" type="ORF">B0H65DRAFT_108114</name>
</gene>
<organism evidence="3 4">
    <name type="scientific">Neurospora tetraspora</name>
    <dbReference type="NCBI Taxonomy" id="94610"/>
    <lineage>
        <taxon>Eukaryota</taxon>
        <taxon>Fungi</taxon>
        <taxon>Dikarya</taxon>
        <taxon>Ascomycota</taxon>
        <taxon>Pezizomycotina</taxon>
        <taxon>Sordariomycetes</taxon>
        <taxon>Sordariomycetidae</taxon>
        <taxon>Sordariales</taxon>
        <taxon>Sordariaceae</taxon>
        <taxon>Neurospora</taxon>
    </lineage>
</organism>
<feature type="compositionally biased region" description="Low complexity" evidence="2">
    <location>
        <begin position="68"/>
        <end position="93"/>
    </location>
</feature>
<evidence type="ECO:0000313" key="3">
    <source>
        <dbReference type="EMBL" id="KAK3351100.1"/>
    </source>
</evidence>
<protein>
    <submittedName>
        <fullName evidence="3">Uncharacterized protein</fullName>
    </submittedName>
</protein>
<dbReference type="GeneID" id="87857680"/>
<evidence type="ECO:0000256" key="2">
    <source>
        <dbReference type="SAM" id="MobiDB-lite"/>
    </source>
</evidence>
<feature type="coiled-coil region" evidence="1">
    <location>
        <begin position="123"/>
        <end position="150"/>
    </location>
</feature>
<proteinExistence type="predicted"/>
<feature type="region of interest" description="Disordered" evidence="2">
    <location>
        <begin position="1"/>
        <end position="103"/>
    </location>
</feature>
<dbReference type="EMBL" id="JAUEPP010000002">
    <property type="protein sequence ID" value="KAK3351100.1"/>
    <property type="molecule type" value="Genomic_DNA"/>
</dbReference>
<reference evidence="3" key="2">
    <citation type="submission" date="2023-06" db="EMBL/GenBank/DDBJ databases">
        <authorList>
            <consortium name="Lawrence Berkeley National Laboratory"/>
            <person name="Haridas S."/>
            <person name="Hensen N."/>
            <person name="Bonometti L."/>
            <person name="Westerberg I."/>
            <person name="Brannstrom I.O."/>
            <person name="Guillou S."/>
            <person name="Cros-Aarteil S."/>
            <person name="Calhoun S."/>
            <person name="Kuo A."/>
            <person name="Mondo S."/>
            <person name="Pangilinan J."/>
            <person name="Riley R."/>
            <person name="Labutti K."/>
            <person name="Andreopoulos B."/>
            <person name="Lipzen A."/>
            <person name="Chen C."/>
            <person name="Yanf M."/>
            <person name="Daum C."/>
            <person name="Ng V."/>
            <person name="Clum A."/>
            <person name="Steindorff A."/>
            <person name="Ohm R."/>
            <person name="Martin F."/>
            <person name="Silar P."/>
            <person name="Natvig D."/>
            <person name="Lalanne C."/>
            <person name="Gautier V."/>
            <person name="Ament-Velasquez S.L."/>
            <person name="Kruys A."/>
            <person name="Hutchinson M.I."/>
            <person name="Powell A.J."/>
            <person name="Barry K."/>
            <person name="Miller A.N."/>
            <person name="Grigoriev I.V."/>
            <person name="Debuchy R."/>
            <person name="Gladieux P."/>
            <person name="Thoren M.H."/>
            <person name="Johannesson H."/>
        </authorList>
    </citation>
    <scope>NUCLEOTIDE SEQUENCE</scope>
    <source>
        <strain evidence="3">CBS 560.94</strain>
    </source>
</reference>
<sequence length="230" mass="26050">MDHSDYLQNEGPRSFRRRFTDIKPPSALRIGPIKPLSLQPKRSTSYPLSNPSYNKPSQDSSSNDTIQPLNSPTTLLPPTSTTTTGTNSTTSDDPPNPNPSTNILTRADIIQHIQLKKFLEAFIRRRKNLKTELEDRLRLLKQEAKNNRRRRQNVFFYPSAASAAANNAANNGNNSNMNGNGMLDLQKEQRIDGLVEERIRLAHETYEQQLSLLVNEFVVVGLREEVLRVI</sequence>